<evidence type="ECO:0000259" key="1">
    <source>
        <dbReference type="Pfam" id="PF06527"/>
    </source>
</evidence>
<evidence type="ECO:0000313" key="2">
    <source>
        <dbReference type="EMBL" id="KLE00241.1"/>
    </source>
</evidence>
<dbReference type="RefSeq" id="WP_046991971.1">
    <property type="nucleotide sequence ID" value="NZ_JAIS01000088.1"/>
</dbReference>
<dbReference type="EMBL" id="JAIS01000088">
    <property type="protein sequence ID" value="KLE00241.1"/>
    <property type="molecule type" value="Genomic_DNA"/>
</dbReference>
<evidence type="ECO:0000313" key="3">
    <source>
        <dbReference type="Proteomes" id="UP000035526"/>
    </source>
</evidence>
<accession>A0A837J4F8</accession>
<protein>
    <recommendedName>
        <fullName evidence="1">TniQ domain-containing protein</fullName>
    </recommendedName>
</protein>
<dbReference type="Pfam" id="PF06527">
    <property type="entry name" value="TniQ"/>
    <property type="match status" value="1"/>
</dbReference>
<proteinExistence type="predicted"/>
<sequence>MKIVIEPKTYNNEILSSWLIRSSILNGSEPSSWTTMIFNDNKFWSKDFDRFIENKELIKLVKGSTKSLQELKDMTLEPLVRKILPIEEISTKKAWTFIISTGKRGAYKRNGTYFCPLCIENENSFNLRREFRLAWNTSCSIHKINLLQKCQKCNTIFTPNKIKFDNAKPFLCTNCGYDLRNSDIKGTNKEVYVFQEKLNNAIFKEEIDQNFPLVEKNIEELFKTLRILLSFLRALFKTNKGIKFLEKLNLEHMEEDLGKNKTSDNFEDMELENREMYLLIVSRLFNLKLHAIKYIFEELKFSYKLVAKQSTLKSQTIDYLASNLEINFKNKSIMSNHKEIIPKSAKEVRILLEELKKCL</sequence>
<reference evidence="2 3" key="1">
    <citation type="submission" date="2014-01" db="EMBL/GenBank/DDBJ databases">
        <title>Development of a Comparative Genomic Fingerprinting Assay for High Resolution Genotyping of Arcobacter butzleri.</title>
        <authorList>
            <person name="Webb A.L."/>
            <person name="Inglis G.D."/>
            <person name="Kruczkiewicz P."/>
            <person name="Selinger L.B."/>
            <person name="Taboada E.N."/>
        </authorList>
    </citation>
    <scope>NUCLEOTIDE SEQUENCE [LARGE SCALE GENOMIC DNA]</scope>
    <source>
        <strain evidence="2 3">L351</strain>
    </source>
</reference>
<feature type="domain" description="TniQ" evidence="1">
    <location>
        <begin position="5"/>
        <end position="146"/>
    </location>
</feature>
<gene>
    <name evidence="2" type="ORF">AF76_08215</name>
</gene>
<dbReference type="InterPro" id="IPR009492">
    <property type="entry name" value="TniQ"/>
</dbReference>
<organism evidence="2 3">
    <name type="scientific">Aliarcobacter butzleri L351</name>
    <dbReference type="NCBI Taxonomy" id="1447259"/>
    <lineage>
        <taxon>Bacteria</taxon>
        <taxon>Pseudomonadati</taxon>
        <taxon>Campylobacterota</taxon>
        <taxon>Epsilonproteobacteria</taxon>
        <taxon>Campylobacterales</taxon>
        <taxon>Arcobacteraceae</taxon>
        <taxon>Aliarcobacter</taxon>
    </lineage>
</organism>
<dbReference type="Proteomes" id="UP000035526">
    <property type="component" value="Unassembled WGS sequence"/>
</dbReference>
<comment type="caution">
    <text evidence="2">The sequence shown here is derived from an EMBL/GenBank/DDBJ whole genome shotgun (WGS) entry which is preliminary data.</text>
</comment>
<name>A0A837J4F8_9BACT</name>
<dbReference type="AlphaFoldDB" id="A0A837J4F8"/>